<name>A0A495DL40_9PROT</name>
<gene>
    <name evidence="3" type="ORF">C7435_0090</name>
</gene>
<feature type="signal peptide" evidence="2">
    <location>
        <begin position="1"/>
        <end position="22"/>
    </location>
</feature>
<evidence type="ECO:0000313" key="4">
    <source>
        <dbReference type="Proteomes" id="UP000273675"/>
    </source>
</evidence>
<dbReference type="AlphaFoldDB" id="A0A495DL40"/>
<proteinExistence type="predicted"/>
<comment type="caution">
    <text evidence="3">The sequence shown here is derived from an EMBL/GenBank/DDBJ whole genome shotgun (WGS) entry which is preliminary data.</text>
</comment>
<dbReference type="RefSeq" id="WP_121209615.1">
    <property type="nucleotide sequence ID" value="NZ_RBIM01000001.1"/>
</dbReference>
<evidence type="ECO:0000256" key="1">
    <source>
        <dbReference type="SAM" id="MobiDB-lite"/>
    </source>
</evidence>
<evidence type="ECO:0008006" key="5">
    <source>
        <dbReference type="Google" id="ProtNLM"/>
    </source>
</evidence>
<evidence type="ECO:0000313" key="3">
    <source>
        <dbReference type="EMBL" id="RKR03653.1"/>
    </source>
</evidence>
<evidence type="ECO:0000256" key="2">
    <source>
        <dbReference type="SAM" id="SignalP"/>
    </source>
</evidence>
<feature type="region of interest" description="Disordered" evidence="1">
    <location>
        <begin position="22"/>
        <end position="41"/>
    </location>
</feature>
<dbReference type="OrthoDB" id="7927554at2"/>
<organism evidence="3 4">
    <name type="scientific">Maricaulis maris</name>
    <dbReference type="NCBI Taxonomy" id="74318"/>
    <lineage>
        <taxon>Bacteria</taxon>
        <taxon>Pseudomonadati</taxon>
        <taxon>Pseudomonadota</taxon>
        <taxon>Alphaproteobacteria</taxon>
        <taxon>Maricaulales</taxon>
        <taxon>Maricaulaceae</taxon>
        <taxon>Maricaulis</taxon>
    </lineage>
</organism>
<feature type="chain" id="PRO_5019867985" description="Lipoprotein" evidence="2">
    <location>
        <begin position="23"/>
        <end position="158"/>
    </location>
</feature>
<reference evidence="3 4" key="1">
    <citation type="submission" date="2018-10" db="EMBL/GenBank/DDBJ databases">
        <title>Genomic Encyclopedia of Type Strains, Phase IV (KMG-IV): sequencing the most valuable type-strain genomes for metagenomic binning, comparative biology and taxonomic classification.</title>
        <authorList>
            <person name="Goeker M."/>
        </authorList>
    </citation>
    <scope>NUCLEOTIDE SEQUENCE [LARGE SCALE GENOMIC DNA]</scope>
    <source>
        <strain evidence="3 4">DSM 4734</strain>
    </source>
</reference>
<sequence length="158" mass="16201">MTKTLKTMLALTACALPLAACGGDTEQPVGPDSPARSGSDAPQVVMEQNVGGLQSQAGANLNLPAGFPDDVAHYPALNIYGANTIPNMGFSLAALADGSPDDVTAFYAREMVALGWTEAANAPSGPGHLLRFEKDGRVATFNLIPNGSTTTLSVTVLN</sequence>
<dbReference type="Proteomes" id="UP000273675">
    <property type="component" value="Unassembled WGS sequence"/>
</dbReference>
<accession>A0A495DL40</accession>
<dbReference type="EMBL" id="RBIM01000001">
    <property type="protein sequence ID" value="RKR03653.1"/>
    <property type="molecule type" value="Genomic_DNA"/>
</dbReference>
<keyword evidence="2" id="KW-0732">Signal</keyword>
<protein>
    <recommendedName>
        <fullName evidence="5">Lipoprotein</fullName>
    </recommendedName>
</protein>